<organism evidence="1 2">
    <name type="scientific">Fusobacterium pseudoperiodonticum</name>
    <dbReference type="NCBI Taxonomy" id="2663009"/>
    <lineage>
        <taxon>Bacteria</taxon>
        <taxon>Fusobacteriati</taxon>
        <taxon>Fusobacteriota</taxon>
        <taxon>Fusobacteriia</taxon>
        <taxon>Fusobacteriales</taxon>
        <taxon>Fusobacteriaceae</taxon>
        <taxon>Fusobacterium</taxon>
    </lineage>
</organism>
<name>A0A2G9EE70_9FUSO</name>
<protein>
    <submittedName>
        <fullName evidence="1">Uncharacterized protein</fullName>
    </submittedName>
</protein>
<evidence type="ECO:0000313" key="1">
    <source>
        <dbReference type="EMBL" id="PIM79165.1"/>
    </source>
</evidence>
<accession>A0A2G9EE70</accession>
<dbReference type="RefSeq" id="WP_099957934.1">
    <property type="nucleotide sequence ID" value="NZ_PEQY01000001.1"/>
</dbReference>
<sequence length="74" mass="8842">MILFWENDLINKNNYDEVYKLLDFIFNDIEIVSIKDGKEINLSKIEKEKALKRIEELGEIKVVENFKAGKYFEI</sequence>
<dbReference type="Proteomes" id="UP000229011">
    <property type="component" value="Unassembled WGS sequence"/>
</dbReference>
<reference evidence="1 2" key="1">
    <citation type="submission" date="2017-11" db="EMBL/GenBank/DDBJ databases">
        <title>Genome sequencing of Fusobacterium periodonticum KCOM 1259.</title>
        <authorList>
            <person name="Kook J.-K."/>
            <person name="Park S.-N."/>
            <person name="Lim Y.K."/>
        </authorList>
    </citation>
    <scope>NUCLEOTIDE SEQUENCE [LARGE SCALE GENOMIC DNA]</scope>
    <source>
        <strain evidence="1 2">KCOM 1259</strain>
    </source>
</reference>
<evidence type="ECO:0000313" key="2">
    <source>
        <dbReference type="Proteomes" id="UP000229011"/>
    </source>
</evidence>
<dbReference type="GeneID" id="93327093"/>
<proteinExistence type="predicted"/>
<gene>
    <name evidence="1" type="ORF">CTM71_01230</name>
</gene>
<comment type="caution">
    <text evidence="1">The sequence shown here is derived from an EMBL/GenBank/DDBJ whole genome shotgun (WGS) entry which is preliminary data.</text>
</comment>
<dbReference type="AlphaFoldDB" id="A0A2G9EE70"/>
<dbReference type="EMBL" id="PEQY01000001">
    <property type="protein sequence ID" value="PIM79165.1"/>
    <property type="molecule type" value="Genomic_DNA"/>
</dbReference>